<dbReference type="EnsemblPlants" id="PGSC0003DMT400091805">
    <property type="protein sequence ID" value="PGSC0003DMT400091805"/>
    <property type="gene ID" value="PGSC0003DMG400041376"/>
</dbReference>
<feature type="region of interest" description="Disordered" evidence="1">
    <location>
        <begin position="139"/>
        <end position="171"/>
    </location>
</feature>
<evidence type="ECO:0008006" key="5">
    <source>
        <dbReference type="Google" id="ProtNLM"/>
    </source>
</evidence>
<reference evidence="3" key="2">
    <citation type="submission" date="2015-06" db="UniProtKB">
        <authorList>
            <consortium name="EnsemblPlants"/>
        </authorList>
    </citation>
    <scope>IDENTIFICATION</scope>
    <source>
        <strain evidence="3">DM1-3 516 R44</strain>
    </source>
</reference>
<dbReference type="PaxDb" id="4113-PGSC0003DMT400091805"/>
<sequence length="171" mass="18693">MAMRAKQGLTYLPLLMLITKLCRRTHVPRDKKMDVEVTRTSSIDIRRIEVEYHKDEAERRRAAPVDTSSGTYIDMIPVEAVMPTPSTGPSCTSSSTPSETPTTSAAPHPIDLLLGLIDLEEAMVDSVVQASLRDTSMEDYSGAKVNETPGTNAQTDGVTDMQTSPRLSLAR</sequence>
<feature type="region of interest" description="Disordered" evidence="1">
    <location>
        <begin position="84"/>
        <end position="107"/>
    </location>
</feature>
<evidence type="ECO:0000313" key="3">
    <source>
        <dbReference type="EnsemblPlants" id="PGSC0003DMT400091805"/>
    </source>
</evidence>
<evidence type="ECO:0000256" key="1">
    <source>
        <dbReference type="SAM" id="MobiDB-lite"/>
    </source>
</evidence>
<keyword evidence="4" id="KW-1185">Reference proteome</keyword>
<dbReference type="HOGENOM" id="CLU_029307_2_3_1"/>
<dbReference type="Gramene" id="PGSC0003DMT400091805">
    <property type="protein sequence ID" value="PGSC0003DMT400091805"/>
    <property type="gene ID" value="PGSC0003DMG400041376"/>
</dbReference>
<dbReference type="AlphaFoldDB" id="M1DNF8"/>
<dbReference type="InParanoid" id="M1DNF8"/>
<proteinExistence type="predicted"/>
<evidence type="ECO:0000256" key="2">
    <source>
        <dbReference type="SAM" id="SignalP"/>
    </source>
</evidence>
<keyword evidence="2" id="KW-0732">Signal</keyword>
<feature type="signal peptide" evidence="2">
    <location>
        <begin position="1"/>
        <end position="24"/>
    </location>
</feature>
<name>M1DNF8_SOLTU</name>
<feature type="chain" id="PRO_5004013939" description="Integrase core domain containing protein" evidence="2">
    <location>
        <begin position="25"/>
        <end position="171"/>
    </location>
</feature>
<feature type="compositionally biased region" description="Polar residues" evidence="1">
    <location>
        <begin position="148"/>
        <end position="171"/>
    </location>
</feature>
<organism evidence="3 4">
    <name type="scientific">Solanum tuberosum</name>
    <name type="common">Potato</name>
    <dbReference type="NCBI Taxonomy" id="4113"/>
    <lineage>
        <taxon>Eukaryota</taxon>
        <taxon>Viridiplantae</taxon>
        <taxon>Streptophyta</taxon>
        <taxon>Embryophyta</taxon>
        <taxon>Tracheophyta</taxon>
        <taxon>Spermatophyta</taxon>
        <taxon>Magnoliopsida</taxon>
        <taxon>eudicotyledons</taxon>
        <taxon>Gunneridae</taxon>
        <taxon>Pentapetalae</taxon>
        <taxon>asterids</taxon>
        <taxon>lamiids</taxon>
        <taxon>Solanales</taxon>
        <taxon>Solanaceae</taxon>
        <taxon>Solanoideae</taxon>
        <taxon>Solaneae</taxon>
        <taxon>Solanum</taxon>
    </lineage>
</organism>
<protein>
    <recommendedName>
        <fullName evidence="5">Integrase core domain containing protein</fullName>
    </recommendedName>
</protein>
<reference evidence="4" key="1">
    <citation type="journal article" date="2011" name="Nature">
        <title>Genome sequence and analysis of the tuber crop potato.</title>
        <authorList>
            <consortium name="The Potato Genome Sequencing Consortium"/>
        </authorList>
    </citation>
    <scope>NUCLEOTIDE SEQUENCE [LARGE SCALE GENOMIC DNA]</scope>
    <source>
        <strain evidence="4">cv. DM1-3 516 R44</strain>
    </source>
</reference>
<dbReference type="Proteomes" id="UP000011115">
    <property type="component" value="Unassembled WGS sequence"/>
</dbReference>
<evidence type="ECO:0000313" key="4">
    <source>
        <dbReference type="Proteomes" id="UP000011115"/>
    </source>
</evidence>
<accession>M1DNF8</accession>